<name>A0A9J6PJA4_9PROT</name>
<evidence type="ECO:0000256" key="5">
    <source>
        <dbReference type="ARBA" id="ARBA00023136"/>
    </source>
</evidence>
<keyword evidence="4 6" id="KW-1133">Transmembrane helix</keyword>
<dbReference type="PANTHER" id="PTHR31040:SF1">
    <property type="entry name" value="NURIM"/>
    <property type="match status" value="1"/>
</dbReference>
<sequence length="242" mass="26480">MLRSALRLAYAGLAYTLALGAIAYLVGFLADIAVPKGINSGPAGDPWTAVAVDLGLIALFGLHHSATARRRFKAWWTRIVAPDLERATYLYMTVAATGLLVWFWQPIAVTVWHVVSPVAAAAILALYLAVWGAMFAATFHIGHFGFFGLAQVWDKVRGRRTEPAPFCARWLYAAVRHPISLGWMLTPWLTPHMTVGQMVFALGVAAYVLVATVFEEADLAAELGETYHAYRARVPAFLPRIG</sequence>
<dbReference type="InterPro" id="IPR033580">
    <property type="entry name" value="Nurim-like"/>
</dbReference>
<dbReference type="EMBL" id="JAMZFT010000004">
    <property type="protein sequence ID" value="MCP1337896.1"/>
    <property type="molecule type" value="Genomic_DNA"/>
</dbReference>
<reference evidence="7" key="1">
    <citation type="submission" date="2022-06" db="EMBL/GenBank/DDBJ databases">
        <title>Isolation and Genomics of Futiania mangrovii gen. nov., sp. nov., a Rare and Metabolically-versatile member in the Class Alphaproteobacteria.</title>
        <authorList>
            <person name="Liu L."/>
            <person name="Huang W.-C."/>
            <person name="Pan J."/>
            <person name="Li J."/>
            <person name="Huang Y."/>
            <person name="Du H."/>
            <person name="Liu Y."/>
            <person name="Li M."/>
        </authorList>
    </citation>
    <scope>NUCLEOTIDE SEQUENCE</scope>
    <source>
        <strain evidence="7">FT118</strain>
    </source>
</reference>
<proteinExistence type="inferred from homology"/>
<evidence type="ECO:0000256" key="2">
    <source>
        <dbReference type="ARBA" id="ARBA00010631"/>
    </source>
</evidence>
<comment type="caution">
    <text evidence="7">The sequence shown here is derived from an EMBL/GenBank/DDBJ whole genome shotgun (WGS) entry which is preliminary data.</text>
</comment>
<gene>
    <name evidence="7" type="ORF">NJQ99_15850</name>
</gene>
<keyword evidence="5 6" id="KW-0472">Membrane</keyword>
<organism evidence="7 8">
    <name type="scientific">Futiania mangrovi</name>
    <dbReference type="NCBI Taxonomy" id="2959716"/>
    <lineage>
        <taxon>Bacteria</taxon>
        <taxon>Pseudomonadati</taxon>
        <taxon>Pseudomonadota</taxon>
        <taxon>Alphaproteobacteria</taxon>
        <taxon>Futianiales</taxon>
        <taxon>Futianiaceae</taxon>
        <taxon>Futiania</taxon>
    </lineage>
</organism>
<dbReference type="AlphaFoldDB" id="A0A9J6PJA4"/>
<evidence type="ECO:0000256" key="6">
    <source>
        <dbReference type="SAM" id="Phobius"/>
    </source>
</evidence>
<accession>A0A9J6PJA4</accession>
<keyword evidence="3 6" id="KW-0812">Transmembrane</keyword>
<protein>
    <submittedName>
        <fullName evidence="7">Isoprenylcysteine carboxylmethyltransferase family protein</fullName>
    </submittedName>
</protein>
<dbReference type="Gene3D" id="1.20.120.1630">
    <property type="match status" value="1"/>
</dbReference>
<comment type="similarity">
    <text evidence="2">Belongs to the nurim family.</text>
</comment>
<dbReference type="Proteomes" id="UP001055804">
    <property type="component" value="Unassembled WGS sequence"/>
</dbReference>
<feature type="transmembrane region" description="Helical" evidence="6">
    <location>
        <begin position="46"/>
        <end position="66"/>
    </location>
</feature>
<evidence type="ECO:0000256" key="4">
    <source>
        <dbReference type="ARBA" id="ARBA00022989"/>
    </source>
</evidence>
<evidence type="ECO:0000256" key="1">
    <source>
        <dbReference type="ARBA" id="ARBA00004141"/>
    </source>
</evidence>
<feature type="transmembrane region" description="Helical" evidence="6">
    <location>
        <begin position="12"/>
        <end position="34"/>
    </location>
</feature>
<feature type="transmembrane region" description="Helical" evidence="6">
    <location>
        <begin position="87"/>
        <end position="104"/>
    </location>
</feature>
<dbReference type="RefSeq" id="WP_269333856.1">
    <property type="nucleotide sequence ID" value="NZ_JAMZFT010000004.1"/>
</dbReference>
<keyword evidence="8" id="KW-1185">Reference proteome</keyword>
<dbReference type="PANTHER" id="PTHR31040">
    <property type="entry name" value="NURIM"/>
    <property type="match status" value="1"/>
</dbReference>
<evidence type="ECO:0000313" key="8">
    <source>
        <dbReference type="Proteomes" id="UP001055804"/>
    </source>
</evidence>
<evidence type="ECO:0000256" key="3">
    <source>
        <dbReference type="ARBA" id="ARBA00022692"/>
    </source>
</evidence>
<comment type="subcellular location">
    <subcellularLocation>
        <location evidence="1">Membrane</location>
        <topology evidence="1">Multi-pass membrane protein</topology>
    </subcellularLocation>
</comment>
<dbReference type="GO" id="GO:0016020">
    <property type="term" value="C:membrane"/>
    <property type="evidence" value="ECO:0007669"/>
    <property type="project" value="UniProtKB-SubCell"/>
</dbReference>
<feature type="transmembrane region" description="Helical" evidence="6">
    <location>
        <begin position="124"/>
        <end position="149"/>
    </location>
</feature>
<evidence type="ECO:0000313" key="7">
    <source>
        <dbReference type="EMBL" id="MCP1337896.1"/>
    </source>
</evidence>